<name>A0A6J7WVY9_9CAUD</name>
<reference evidence="1" key="1">
    <citation type="submission" date="2020-05" db="EMBL/GenBank/DDBJ databases">
        <authorList>
            <person name="Chiriac C."/>
            <person name="Salcher M."/>
            <person name="Ghai R."/>
            <person name="Kavagutti S V."/>
        </authorList>
    </citation>
    <scope>NUCLEOTIDE SEQUENCE</scope>
</reference>
<evidence type="ECO:0000313" key="1">
    <source>
        <dbReference type="EMBL" id="CAB5220842.1"/>
    </source>
</evidence>
<sequence length="198" mass="22250">MSYYYDRVHRVPVWVVVDLPEKEAGILIDQLLDERLAHYQVWPSKSFVDTIHELGRKGWSHLTGQPKPFNIDPGFLGVAAARHVKNVFGENAVLPGTQEQTYAQGVNRRIEKDRDYEALFNDVLALEQDVSLSHLFGLATPKSSVYVSDATTRKDIVNRITNNTLTVSKNDGTISLKGKKIEEVYAQLKAEIAKALSK</sequence>
<protein>
    <submittedName>
        <fullName evidence="1">Uncharacterized protein</fullName>
    </submittedName>
</protein>
<dbReference type="EMBL" id="LR798292">
    <property type="protein sequence ID" value="CAB5220842.1"/>
    <property type="molecule type" value="Genomic_DNA"/>
</dbReference>
<organism evidence="1">
    <name type="scientific">uncultured Caudovirales phage</name>
    <dbReference type="NCBI Taxonomy" id="2100421"/>
    <lineage>
        <taxon>Viruses</taxon>
        <taxon>Duplodnaviria</taxon>
        <taxon>Heunggongvirae</taxon>
        <taxon>Uroviricota</taxon>
        <taxon>Caudoviricetes</taxon>
        <taxon>Peduoviridae</taxon>
        <taxon>Maltschvirus</taxon>
        <taxon>Maltschvirus maltsch</taxon>
    </lineage>
</organism>
<gene>
    <name evidence="1" type="ORF">UFOVP244_44</name>
</gene>
<proteinExistence type="predicted"/>
<accession>A0A6J7WVY9</accession>